<accession>A0AAD4CP42</accession>
<sequence>MRGTRFSRAVVFANSALCFLTSIEAGQSSLPANMLLVISNKGEQRVTHQILAIQCGPPCGRRARGNPPNVAIKDVNAQRRLEASLNARAGGILIQGWIPMCISASVAMTFPPDPIISFAKYKDF</sequence>
<evidence type="ECO:0000313" key="3">
    <source>
        <dbReference type="Proteomes" id="UP001194746"/>
    </source>
</evidence>
<protein>
    <recommendedName>
        <fullName evidence="4">Secreted protein</fullName>
    </recommendedName>
</protein>
<evidence type="ECO:0000313" key="2">
    <source>
        <dbReference type="EMBL" id="KAF9890071.1"/>
    </source>
</evidence>
<proteinExistence type="predicted"/>
<organism evidence="2 3">
    <name type="scientific">Aspergillus nanangensis</name>
    <dbReference type="NCBI Taxonomy" id="2582783"/>
    <lineage>
        <taxon>Eukaryota</taxon>
        <taxon>Fungi</taxon>
        <taxon>Dikarya</taxon>
        <taxon>Ascomycota</taxon>
        <taxon>Pezizomycotina</taxon>
        <taxon>Eurotiomycetes</taxon>
        <taxon>Eurotiomycetidae</taxon>
        <taxon>Eurotiales</taxon>
        <taxon>Aspergillaceae</taxon>
        <taxon>Aspergillus</taxon>
        <taxon>Aspergillus subgen. Circumdati</taxon>
    </lineage>
</organism>
<dbReference type="EMBL" id="VCAU01000030">
    <property type="protein sequence ID" value="KAF9890071.1"/>
    <property type="molecule type" value="Genomic_DNA"/>
</dbReference>
<keyword evidence="3" id="KW-1185">Reference proteome</keyword>
<dbReference type="AlphaFoldDB" id="A0AAD4CP42"/>
<name>A0AAD4CP42_ASPNN</name>
<feature type="chain" id="PRO_5042216916" description="Secreted protein" evidence="1">
    <location>
        <begin position="26"/>
        <end position="124"/>
    </location>
</feature>
<reference evidence="2" key="2">
    <citation type="submission" date="2020-02" db="EMBL/GenBank/DDBJ databases">
        <authorList>
            <person name="Gilchrist C.L.M."/>
            <person name="Chooi Y.-H."/>
        </authorList>
    </citation>
    <scope>NUCLEOTIDE SEQUENCE</scope>
    <source>
        <strain evidence="2">MST-FP2251</strain>
    </source>
</reference>
<evidence type="ECO:0000256" key="1">
    <source>
        <dbReference type="SAM" id="SignalP"/>
    </source>
</evidence>
<keyword evidence="1" id="KW-0732">Signal</keyword>
<reference evidence="2" key="1">
    <citation type="journal article" date="2019" name="Beilstein J. Org. Chem.">
        <title>Nanangenines: drimane sesquiterpenoids as the dominant metabolite cohort of a novel Australian fungus, Aspergillus nanangensis.</title>
        <authorList>
            <person name="Lacey H.J."/>
            <person name="Gilchrist C.L.M."/>
            <person name="Crombie A."/>
            <person name="Kalaitzis J.A."/>
            <person name="Vuong D."/>
            <person name="Rutledge P.J."/>
            <person name="Turner P."/>
            <person name="Pitt J.I."/>
            <person name="Lacey E."/>
            <person name="Chooi Y.H."/>
            <person name="Piggott A.M."/>
        </authorList>
    </citation>
    <scope>NUCLEOTIDE SEQUENCE</scope>
    <source>
        <strain evidence="2">MST-FP2251</strain>
    </source>
</reference>
<evidence type="ECO:0008006" key="4">
    <source>
        <dbReference type="Google" id="ProtNLM"/>
    </source>
</evidence>
<gene>
    <name evidence="2" type="ORF">FE257_006751</name>
</gene>
<dbReference type="Proteomes" id="UP001194746">
    <property type="component" value="Unassembled WGS sequence"/>
</dbReference>
<comment type="caution">
    <text evidence="2">The sequence shown here is derived from an EMBL/GenBank/DDBJ whole genome shotgun (WGS) entry which is preliminary data.</text>
</comment>
<feature type="signal peptide" evidence="1">
    <location>
        <begin position="1"/>
        <end position="25"/>
    </location>
</feature>